<name>B7G6X0_PHATC</name>
<dbReference type="Pfam" id="PF08534">
    <property type="entry name" value="Redoxin"/>
    <property type="match status" value="1"/>
</dbReference>
<dbReference type="InterPro" id="IPR013766">
    <property type="entry name" value="Thioredoxin_domain"/>
</dbReference>
<reference evidence="9" key="2">
    <citation type="submission" date="2008-08" db="EMBL/GenBank/DDBJ databases">
        <authorList>
            <consortium name="Diatom Consortium"/>
            <person name="Grigoriev I."/>
            <person name="Grimwood J."/>
            <person name="Kuo A."/>
            <person name="Otillar R.P."/>
            <person name="Salamov A."/>
            <person name="Detter J.C."/>
            <person name="Lindquist E."/>
            <person name="Shapiro H."/>
            <person name="Lucas S."/>
            <person name="Glavina del Rio T."/>
            <person name="Pitluck S."/>
            <person name="Rokhsar D."/>
            <person name="Bowler C."/>
        </authorList>
    </citation>
    <scope>GENOME REANNOTATION</scope>
    <source>
        <strain evidence="9">CCAP 1055/1</strain>
    </source>
</reference>
<dbReference type="PROSITE" id="PS51352">
    <property type="entry name" value="THIOREDOXIN_2"/>
    <property type="match status" value="1"/>
</dbReference>
<dbReference type="EMBL" id="CM000619">
    <property type="protein sequence ID" value="EEC45666.1"/>
    <property type="molecule type" value="Genomic_DNA"/>
</dbReference>
<evidence type="ECO:0000256" key="1">
    <source>
        <dbReference type="ARBA" id="ARBA00010505"/>
    </source>
</evidence>
<dbReference type="InterPro" id="IPR037944">
    <property type="entry name" value="PRX5-like"/>
</dbReference>
<comment type="similarity">
    <text evidence="1 6">Belongs to the peroxiredoxin family. Prx5 subfamily.</text>
</comment>
<comment type="function">
    <text evidence="6">Thiol-specific peroxidase that catalyzes the reduction of hydrogen peroxide and organic hydroperoxides to water and alcohols, respectively. Plays a role in cell protection against oxidative stress by detoxifying peroxides.</text>
</comment>
<dbReference type="OrthoDB" id="1882547at2759"/>
<dbReference type="STRING" id="556484.B7G6X0"/>
<reference evidence="8 9" key="1">
    <citation type="journal article" date="2008" name="Nature">
        <title>The Phaeodactylum genome reveals the evolutionary history of diatom genomes.</title>
        <authorList>
            <person name="Bowler C."/>
            <person name="Allen A.E."/>
            <person name="Badger J.H."/>
            <person name="Grimwood J."/>
            <person name="Jabbari K."/>
            <person name="Kuo A."/>
            <person name="Maheswari U."/>
            <person name="Martens C."/>
            <person name="Maumus F."/>
            <person name="Otillar R.P."/>
            <person name="Rayko E."/>
            <person name="Salamov A."/>
            <person name="Vandepoele K."/>
            <person name="Beszteri B."/>
            <person name="Gruber A."/>
            <person name="Heijde M."/>
            <person name="Katinka M."/>
            <person name="Mock T."/>
            <person name="Valentin K."/>
            <person name="Verret F."/>
            <person name="Berges J.A."/>
            <person name="Brownlee C."/>
            <person name="Cadoret J.P."/>
            <person name="Chiovitti A."/>
            <person name="Choi C.J."/>
            <person name="Coesel S."/>
            <person name="De Martino A."/>
            <person name="Detter J.C."/>
            <person name="Durkin C."/>
            <person name="Falciatore A."/>
            <person name="Fournet J."/>
            <person name="Haruta M."/>
            <person name="Huysman M.J."/>
            <person name="Jenkins B.D."/>
            <person name="Jiroutova K."/>
            <person name="Jorgensen R.E."/>
            <person name="Joubert Y."/>
            <person name="Kaplan A."/>
            <person name="Kroger N."/>
            <person name="Kroth P.G."/>
            <person name="La Roche J."/>
            <person name="Lindquist E."/>
            <person name="Lommer M."/>
            <person name="Martin-Jezequel V."/>
            <person name="Lopez P.J."/>
            <person name="Lucas S."/>
            <person name="Mangogna M."/>
            <person name="McGinnis K."/>
            <person name="Medlin L.K."/>
            <person name="Montsant A."/>
            <person name="Oudot-Le Secq M.P."/>
            <person name="Napoli C."/>
            <person name="Obornik M."/>
            <person name="Parker M.S."/>
            <person name="Petit J.L."/>
            <person name="Porcel B.M."/>
            <person name="Poulsen N."/>
            <person name="Robison M."/>
            <person name="Rychlewski L."/>
            <person name="Rynearson T.A."/>
            <person name="Schmutz J."/>
            <person name="Shapiro H."/>
            <person name="Siaut M."/>
            <person name="Stanley M."/>
            <person name="Sussman M.R."/>
            <person name="Taylor A.R."/>
            <person name="Vardi A."/>
            <person name="von Dassow P."/>
            <person name="Vyverman W."/>
            <person name="Willis A."/>
            <person name="Wyrwicz L.S."/>
            <person name="Rokhsar D.S."/>
            <person name="Weissenbach J."/>
            <person name="Armbrust E.V."/>
            <person name="Green B.R."/>
            <person name="Van de Peer Y."/>
            <person name="Grigoriev I.V."/>
        </authorList>
    </citation>
    <scope>NUCLEOTIDE SEQUENCE [LARGE SCALE GENOMIC DNA]</scope>
    <source>
        <strain evidence="8 9">CCAP 1055/1</strain>
    </source>
</reference>
<evidence type="ECO:0000256" key="4">
    <source>
        <dbReference type="ARBA" id="ARBA00023002"/>
    </source>
</evidence>
<dbReference type="eggNOG" id="KOG0541">
    <property type="taxonomic scope" value="Eukaryota"/>
</dbReference>
<feature type="active site" description="Cysteine sulfenic acid (-SOH) intermediate" evidence="5">
    <location>
        <position position="98"/>
    </location>
</feature>
<evidence type="ECO:0000256" key="6">
    <source>
        <dbReference type="RuleBase" id="RU366011"/>
    </source>
</evidence>
<dbReference type="GO" id="GO:0042744">
    <property type="term" value="P:hydrogen peroxide catabolic process"/>
    <property type="evidence" value="ECO:0007669"/>
    <property type="project" value="TreeGrafter"/>
</dbReference>
<dbReference type="Proteomes" id="UP000000759">
    <property type="component" value="Chromosome 17"/>
</dbReference>
<proteinExistence type="inferred from homology"/>
<evidence type="ECO:0000313" key="9">
    <source>
        <dbReference type="Proteomes" id="UP000000759"/>
    </source>
</evidence>
<keyword evidence="6" id="KW-0676">Redox-active center</keyword>
<keyword evidence="2 6" id="KW-0575">Peroxidase</keyword>
<keyword evidence="9" id="KW-1185">Reference proteome</keyword>
<keyword evidence="4 6" id="KW-0560">Oxidoreductase</keyword>
<dbReference type="Gene3D" id="3.40.30.10">
    <property type="entry name" value="Glutaredoxin"/>
    <property type="match status" value="1"/>
</dbReference>
<dbReference type="RefSeq" id="XP_002182930.1">
    <property type="nucleotide sequence ID" value="XM_002182894.1"/>
</dbReference>
<dbReference type="KEGG" id="pti:PHATRDRAFT_22388"/>
<dbReference type="AlphaFoldDB" id="B7G6X0"/>
<evidence type="ECO:0000256" key="2">
    <source>
        <dbReference type="ARBA" id="ARBA00022559"/>
    </source>
</evidence>
<dbReference type="SUPFAM" id="SSF52833">
    <property type="entry name" value="Thioredoxin-like"/>
    <property type="match status" value="1"/>
</dbReference>
<accession>B7G6X0</accession>
<organism evidence="8 9">
    <name type="scientific">Phaeodactylum tricornutum (strain CCAP 1055/1)</name>
    <dbReference type="NCBI Taxonomy" id="556484"/>
    <lineage>
        <taxon>Eukaryota</taxon>
        <taxon>Sar</taxon>
        <taxon>Stramenopiles</taxon>
        <taxon>Ochrophyta</taxon>
        <taxon>Bacillariophyta</taxon>
        <taxon>Bacillariophyceae</taxon>
        <taxon>Bacillariophycidae</taxon>
        <taxon>Naviculales</taxon>
        <taxon>Phaeodactylaceae</taxon>
        <taxon>Phaeodactylum</taxon>
    </lineage>
</organism>
<feature type="domain" description="Thioredoxin" evidence="7">
    <location>
        <begin position="44"/>
        <end position="232"/>
    </location>
</feature>
<dbReference type="CDD" id="cd03013">
    <property type="entry name" value="PRX5_like"/>
    <property type="match status" value="1"/>
</dbReference>
<dbReference type="GO" id="GO:0045454">
    <property type="term" value="P:cell redox homeostasis"/>
    <property type="evidence" value="ECO:0007669"/>
    <property type="project" value="TreeGrafter"/>
</dbReference>
<evidence type="ECO:0000256" key="5">
    <source>
        <dbReference type="PIRSR" id="PIRSR637944-1"/>
    </source>
</evidence>
<dbReference type="GO" id="GO:0008379">
    <property type="term" value="F:thioredoxin peroxidase activity"/>
    <property type="evidence" value="ECO:0007669"/>
    <property type="project" value="InterPro"/>
</dbReference>
<evidence type="ECO:0000313" key="8">
    <source>
        <dbReference type="EMBL" id="EEC45666.1"/>
    </source>
</evidence>
<dbReference type="PaxDb" id="2850-Phatr22388"/>
<evidence type="ECO:0000256" key="3">
    <source>
        <dbReference type="ARBA" id="ARBA00022862"/>
    </source>
</evidence>
<dbReference type="GO" id="GO:0005737">
    <property type="term" value="C:cytoplasm"/>
    <property type="evidence" value="ECO:0007669"/>
    <property type="project" value="TreeGrafter"/>
</dbReference>
<dbReference type="PANTHER" id="PTHR10430">
    <property type="entry name" value="PEROXIREDOXIN"/>
    <property type="match status" value="1"/>
</dbReference>
<keyword evidence="3 6" id="KW-0049">Antioxidant</keyword>
<protein>
    <submittedName>
        <fullName evidence="8">Peroxiredoxin</fullName>
    </submittedName>
</protein>
<dbReference type="GO" id="GO:0034599">
    <property type="term" value="P:cellular response to oxidative stress"/>
    <property type="evidence" value="ECO:0007669"/>
    <property type="project" value="InterPro"/>
</dbReference>
<dbReference type="GeneID" id="7203578"/>
<dbReference type="FunCoup" id="B7G6X0">
    <property type="interactions" value="155"/>
</dbReference>
<dbReference type="HOGENOM" id="CLU_072440_2_0_1"/>
<evidence type="ECO:0000259" key="7">
    <source>
        <dbReference type="PROSITE" id="PS51352"/>
    </source>
</evidence>
<dbReference type="InParanoid" id="B7G6X0"/>
<dbReference type="OMA" id="AFVMFQW"/>
<dbReference type="PANTHER" id="PTHR10430:SF16">
    <property type="entry name" value="PEROXIREDOXIN-5, MITOCHONDRIAL"/>
    <property type="match status" value="1"/>
</dbReference>
<sequence length="233" mass="25915">MWSYKRVNILTLVAGVALLVASTPILASAATSRVEFPSDWTTPLSEGDRVPEVTFLTRSRVESNDPNPFDWKLRTTDDYFKGKRVVVFAIPGAFTPTCSSTHLPGYEAAYDKIRQQGVDDVYCLSVNDAFVMRQWGLHQGLTEDKTVGGLGFTKVKLIPDGAAAFTRGMGMSTLWDVERGFGERSWRYSMVVNDGVIEKLFVEQPLLQNSGPDPFEVSDADTMLAYLQQKTEL</sequence>
<gene>
    <name evidence="8" type="ORF">PHATRDRAFT_22388</name>
</gene>
<dbReference type="InterPro" id="IPR036249">
    <property type="entry name" value="Thioredoxin-like_sf"/>
</dbReference>
<dbReference type="InterPro" id="IPR013740">
    <property type="entry name" value="Redoxin"/>
</dbReference>